<dbReference type="AlphaFoldDB" id="A0A2A5QRH8"/>
<reference evidence="2 3" key="1">
    <citation type="submission" date="2017-09" db="EMBL/GenBank/DDBJ databases">
        <title>Genome sequences of Natrinema ejinorence JCM 13890T.</title>
        <authorList>
            <person name="Roh S.W."/>
            <person name="Kim Y.B."/>
            <person name="Kim J.Y."/>
        </authorList>
    </citation>
    <scope>NUCLEOTIDE SEQUENCE [LARGE SCALE GENOMIC DNA]</scope>
    <source>
        <strain evidence="2 3">JCM 13890</strain>
    </source>
</reference>
<comment type="caution">
    <text evidence="2">The sequence shown here is derived from an EMBL/GenBank/DDBJ whole genome shotgun (WGS) entry which is preliminary data.</text>
</comment>
<dbReference type="EMBL" id="NXNI01000001">
    <property type="protein sequence ID" value="PCR89448.1"/>
    <property type="molecule type" value="Genomic_DNA"/>
</dbReference>
<accession>A0A2A5QRH8</accession>
<feature type="region of interest" description="Disordered" evidence="1">
    <location>
        <begin position="122"/>
        <end position="154"/>
    </location>
</feature>
<feature type="compositionally biased region" description="Basic and acidic residues" evidence="1">
    <location>
        <begin position="122"/>
        <end position="142"/>
    </location>
</feature>
<evidence type="ECO:0000256" key="1">
    <source>
        <dbReference type="SAM" id="MobiDB-lite"/>
    </source>
</evidence>
<proteinExistence type="predicted"/>
<sequence>MVNDALEEMHRRRAEYRRAKAVGAVTKQLQASFQSAVVSVYDELLPHRDRVEETWEDYNLDQVHTLANAKITNQKVDTTGGRIKQISESKPYRIPCQKLLEWSHQFDEIAGELGFSSSVKDRVARNDPDKSDLRGLLRDRGQFEAAEQLPGGDE</sequence>
<dbReference type="Proteomes" id="UP000219689">
    <property type="component" value="Unassembled WGS sequence"/>
</dbReference>
<protein>
    <submittedName>
        <fullName evidence="2">Uncharacterized protein</fullName>
    </submittedName>
</protein>
<name>A0A2A5QRH8_9EURY</name>
<evidence type="ECO:0000313" key="2">
    <source>
        <dbReference type="EMBL" id="PCR89448.1"/>
    </source>
</evidence>
<organism evidence="2 3">
    <name type="scientific">Natrinema ejinorense</name>
    <dbReference type="NCBI Taxonomy" id="373386"/>
    <lineage>
        <taxon>Archaea</taxon>
        <taxon>Methanobacteriati</taxon>
        <taxon>Methanobacteriota</taxon>
        <taxon>Stenosarchaea group</taxon>
        <taxon>Halobacteria</taxon>
        <taxon>Halobacteriales</taxon>
        <taxon>Natrialbaceae</taxon>
        <taxon>Natrinema</taxon>
    </lineage>
</organism>
<evidence type="ECO:0000313" key="3">
    <source>
        <dbReference type="Proteomes" id="UP000219689"/>
    </source>
</evidence>
<gene>
    <name evidence="2" type="ORF">CP557_02180</name>
</gene>
<keyword evidence="3" id="KW-1185">Reference proteome</keyword>